<proteinExistence type="predicted"/>
<dbReference type="PhylomeDB" id="B1L3F3"/>
<dbReference type="GO" id="GO:0008324">
    <property type="term" value="F:monoatomic cation transmembrane transporter activity"/>
    <property type="evidence" value="ECO:0007669"/>
    <property type="project" value="InterPro"/>
</dbReference>
<keyword evidence="1" id="KW-0175">Coiled coil</keyword>
<dbReference type="OrthoDB" id="85913at2157"/>
<dbReference type="Gene3D" id="3.30.70.1450">
    <property type="entry name" value="Regulator of K+ conductance, C-terminal domain"/>
    <property type="match status" value="2"/>
</dbReference>
<dbReference type="GeneID" id="6093511"/>
<dbReference type="Pfam" id="PF02080">
    <property type="entry name" value="TrkA_C"/>
    <property type="match status" value="2"/>
</dbReference>
<dbReference type="EMBL" id="CP000968">
    <property type="protein sequence ID" value="ACB06982.1"/>
    <property type="molecule type" value="Genomic_DNA"/>
</dbReference>
<dbReference type="InterPro" id="IPR038078">
    <property type="entry name" value="PhoU-like_sf"/>
</dbReference>
<dbReference type="KEGG" id="kcr:Kcr_0222"/>
<dbReference type="STRING" id="374847.Kcr_0222"/>
<evidence type="ECO:0000259" key="2">
    <source>
        <dbReference type="PROSITE" id="PS51202"/>
    </source>
</evidence>
<accession>B1L3F3</accession>
<dbReference type="SUPFAM" id="SSF116726">
    <property type="entry name" value="TrkA C-terminal domain-like"/>
    <property type="match status" value="2"/>
</dbReference>
<dbReference type="PANTHER" id="PTHR30445">
    <property type="entry name" value="K(+)_H(+) ANTIPORTER SUBUNIT KHTT"/>
    <property type="match status" value="1"/>
</dbReference>
<gene>
    <name evidence="3" type="ordered locus">Kcr_0222</name>
</gene>
<feature type="domain" description="RCK C-terminal" evidence="2">
    <location>
        <begin position="306"/>
        <end position="393"/>
    </location>
</feature>
<dbReference type="PROSITE" id="PS51202">
    <property type="entry name" value="RCK_C"/>
    <property type="match status" value="2"/>
</dbReference>
<dbReference type="Pfam" id="PF01895">
    <property type="entry name" value="PhoU"/>
    <property type="match status" value="2"/>
</dbReference>
<dbReference type="GO" id="GO:0006813">
    <property type="term" value="P:potassium ion transport"/>
    <property type="evidence" value="ECO:0007669"/>
    <property type="project" value="InterPro"/>
</dbReference>
<dbReference type="EnsemblBacteria" id="ACB06982">
    <property type="protein sequence ID" value="ACB06982"/>
    <property type="gene ID" value="Kcr_0222"/>
</dbReference>
<name>B1L3F3_KORCO</name>
<feature type="domain" description="RCK C-terminal" evidence="2">
    <location>
        <begin position="103"/>
        <end position="190"/>
    </location>
</feature>
<dbReference type="Gene3D" id="1.20.58.220">
    <property type="entry name" value="Phosphate transport system protein phou homolog 2, domain 2"/>
    <property type="match status" value="2"/>
</dbReference>
<dbReference type="GO" id="GO:0005886">
    <property type="term" value="C:plasma membrane"/>
    <property type="evidence" value="ECO:0000318"/>
    <property type="project" value="GO_Central"/>
</dbReference>
<dbReference type="InParanoid" id="B1L3F3"/>
<dbReference type="HOGENOM" id="CLU_057266_0_0_2"/>
<dbReference type="Proteomes" id="UP000001686">
    <property type="component" value="Chromosome"/>
</dbReference>
<dbReference type="InterPro" id="IPR050144">
    <property type="entry name" value="AAE_transporter"/>
</dbReference>
<dbReference type="SUPFAM" id="SSF109755">
    <property type="entry name" value="PhoU-like"/>
    <property type="match status" value="1"/>
</dbReference>
<evidence type="ECO:0000313" key="4">
    <source>
        <dbReference type="Proteomes" id="UP000001686"/>
    </source>
</evidence>
<sequence length="396" mass="44435">MEIEIRSVKEILLEMKELSEFALSLAYASLMYNDEELANEVFSLEDELDTLTHELFKVAIMSGASRREAEALAGLLDIGRAVDEVSDAMADLARLVVKKFPIHPSISWMLYRADEVIGLVRVDEGSSLISMSGEMAKDPVNLSGCEILALKRGGRWIYNIPEELEIERGDILLVEGPMESVETLRALASGKREEYVPRAPLEEISDEIRRISEMLSSMRNLSELSLYLSYAAMFYNNVEIAVEVKRLEEELDELEDEFYEVLFSSMKSLRDPKELIPLIGVASSSERVGDAAYSIASLVERGITAHPVLEMVVEESEDTICRLILEEGSEVAGRRIGDIDLEERTGVWILAIKRGLRWIFDPKDSELLMEGDQLILIGKKRGIMDAVKILGGRIVE</sequence>
<feature type="coiled-coil region" evidence="1">
    <location>
        <begin position="201"/>
        <end position="264"/>
    </location>
</feature>
<dbReference type="InterPro" id="IPR006037">
    <property type="entry name" value="RCK_C"/>
</dbReference>
<organism evidence="3 4">
    <name type="scientific">Korarchaeum cryptofilum (strain OPF8)</name>
    <dbReference type="NCBI Taxonomy" id="374847"/>
    <lineage>
        <taxon>Archaea</taxon>
        <taxon>Thermoproteota</taxon>
        <taxon>Candidatus Korarchaeia</taxon>
        <taxon>Candidatus Korarchaeales</taxon>
        <taxon>Candidatus Korarchaeaceae</taxon>
        <taxon>Candidatus Korarchaeum</taxon>
    </lineage>
</organism>
<dbReference type="eggNOG" id="arCOG01963">
    <property type="taxonomic scope" value="Archaea"/>
</dbReference>
<protein>
    <submittedName>
        <fullName evidence="3">PhoU family protein</fullName>
    </submittedName>
</protein>
<dbReference type="InterPro" id="IPR026022">
    <property type="entry name" value="PhoU_dom"/>
</dbReference>
<dbReference type="PANTHER" id="PTHR30445:SF8">
    <property type="entry name" value="K(+)_H(+) ANTIPORTER SUBUNIT KHTT"/>
    <property type="match status" value="1"/>
</dbReference>
<evidence type="ECO:0000313" key="3">
    <source>
        <dbReference type="EMBL" id="ACB06982.1"/>
    </source>
</evidence>
<evidence type="ECO:0000256" key="1">
    <source>
        <dbReference type="SAM" id="Coils"/>
    </source>
</evidence>
<dbReference type="AlphaFoldDB" id="B1L3F3"/>
<keyword evidence="4" id="KW-1185">Reference proteome</keyword>
<dbReference type="RefSeq" id="WP_012308879.1">
    <property type="nucleotide sequence ID" value="NC_010482.1"/>
</dbReference>
<reference evidence="3 4" key="1">
    <citation type="journal article" date="2008" name="Proc. Natl. Acad. Sci. U.S.A.">
        <title>A korarchaeal genome reveals new insights into the evolution of the Archaea.</title>
        <authorList>
            <person name="Elkins J.G."/>
            <person name="Podar M."/>
            <person name="Graham D.E."/>
            <person name="Makarova K.S."/>
            <person name="Wolf Y."/>
            <person name="Randau L."/>
            <person name="Hedlund B.P."/>
            <person name="Brochier-Armanet C."/>
            <person name="Kunin V."/>
            <person name="Anderson I."/>
            <person name="Lapidus A."/>
            <person name="Goltsman E."/>
            <person name="Barry K."/>
            <person name="Koonin E.V."/>
            <person name="Hugenholtz P."/>
            <person name="Kyrpides N."/>
            <person name="Wanner G."/>
            <person name="Richardson P."/>
            <person name="Keller M."/>
            <person name="Stetter K.O."/>
        </authorList>
    </citation>
    <scope>NUCLEOTIDE SEQUENCE [LARGE SCALE GENOMIC DNA]</scope>
    <source>
        <strain evidence="4">OPF8</strain>
    </source>
</reference>
<dbReference type="InterPro" id="IPR036721">
    <property type="entry name" value="RCK_C_sf"/>
</dbReference>